<keyword evidence="2" id="KW-0479">Metal-binding</keyword>
<evidence type="ECO:0000256" key="2">
    <source>
        <dbReference type="ARBA" id="ARBA00022723"/>
    </source>
</evidence>
<keyword evidence="1" id="KW-0343">GTPase activation</keyword>
<dbReference type="SUPFAM" id="SSF57889">
    <property type="entry name" value="Cysteine-rich domain"/>
    <property type="match status" value="1"/>
</dbReference>
<dbReference type="PROSITE" id="PS50081">
    <property type="entry name" value="ZF_DAG_PE_2"/>
    <property type="match status" value="1"/>
</dbReference>
<dbReference type="Pfam" id="PF00130">
    <property type="entry name" value="C1_1"/>
    <property type="match status" value="1"/>
</dbReference>
<feature type="domain" description="Phorbol-ester/DAG-type" evidence="6">
    <location>
        <begin position="185"/>
        <end position="235"/>
    </location>
</feature>
<dbReference type="InParanoid" id="A0A6P8I3C4"/>
<dbReference type="PRINTS" id="PR00401">
    <property type="entry name" value="SH2DOMAIN"/>
</dbReference>
<evidence type="ECO:0000256" key="4">
    <source>
        <dbReference type="PROSITE-ProRule" id="PRU00191"/>
    </source>
</evidence>
<evidence type="ECO:0000256" key="1">
    <source>
        <dbReference type="ARBA" id="ARBA00022468"/>
    </source>
</evidence>
<dbReference type="GO" id="GO:0046872">
    <property type="term" value="F:metal ion binding"/>
    <property type="evidence" value="ECO:0007669"/>
    <property type="project" value="UniProtKB-KW"/>
</dbReference>
<dbReference type="PANTHER" id="PTHR46075">
    <property type="entry name" value="CHIMERIN FAMILY MEMBER"/>
    <property type="match status" value="1"/>
</dbReference>
<dbReference type="Pfam" id="PF00017">
    <property type="entry name" value="SH2"/>
    <property type="match status" value="1"/>
</dbReference>
<dbReference type="InterPro" id="IPR020454">
    <property type="entry name" value="DAG/PE-bd"/>
</dbReference>
<dbReference type="InterPro" id="IPR046349">
    <property type="entry name" value="C1-like_sf"/>
</dbReference>
<dbReference type="Gene3D" id="3.30.60.20">
    <property type="match status" value="1"/>
</dbReference>
<dbReference type="PROSITE" id="PS00479">
    <property type="entry name" value="ZF_DAG_PE_1"/>
    <property type="match status" value="1"/>
</dbReference>
<dbReference type="Gene3D" id="3.30.505.10">
    <property type="entry name" value="SH2 domain"/>
    <property type="match status" value="1"/>
</dbReference>
<dbReference type="InterPro" id="IPR036860">
    <property type="entry name" value="SH2_dom_sf"/>
</dbReference>
<dbReference type="SMART" id="SM00252">
    <property type="entry name" value="SH2"/>
    <property type="match status" value="1"/>
</dbReference>
<dbReference type="InterPro" id="IPR002219">
    <property type="entry name" value="PKC_DAG/PE"/>
</dbReference>
<dbReference type="RefSeq" id="XP_031563049.1">
    <property type="nucleotide sequence ID" value="XM_031707189.1"/>
</dbReference>
<sequence length="470" mass="53550">MLNIRVSPLNMADNNSLKYSSDQHTYCDTQALSSSKPSPDENWPKKMLAALQDSAPPEPIRLACMSPVPNRPYFFEEEFHGKISREKVNELLIGGSVDPANGRFLVRESLSAIGDYSLSLTYGGKVEHYRLFYSNGKYSTSKEDKERKYDKLVDLVVDILEMLRYVEEAQSADKQEKKAAEKTKIHSFKLYDYKQPKWCDICGGFMWGLKGQGMRCDVCGMNVHQKCSKDAKRECKKPELKERPKPGKKGSTAGLPQHSISAETFSTQCYYQEGCVRFLNHLNIPVSLFDVRALNPCYCSNCCQEVETPLYKQGDPPREYSMPMGWCRFQFMSSGRTFTENITSWNMAFLSLSANEITDVLETMFGAQTENSDEMPKPLTKFTPSIICADLDSPATKYIDQETDERRAGQVVLQVYIQPYSYRLMGRAGSKEEIDPYFKKDTIYWVTNQMSSVVPFALLVKTMDATYLQL</sequence>
<dbReference type="AlphaFoldDB" id="A0A6P8I3C4"/>
<dbReference type="PANTHER" id="PTHR46075:SF2">
    <property type="entry name" value="RHO GTPASE ACTIVATING PROTEIN AT 5A, ISOFORM A"/>
    <property type="match status" value="1"/>
</dbReference>
<evidence type="ECO:0000313" key="7">
    <source>
        <dbReference type="Proteomes" id="UP000515163"/>
    </source>
</evidence>
<dbReference type="InterPro" id="IPR051854">
    <property type="entry name" value="Rho-type_GAP"/>
</dbReference>
<dbReference type="CDD" id="cd20806">
    <property type="entry name" value="C1_CHN"/>
    <property type="match status" value="1"/>
</dbReference>
<dbReference type="KEGG" id="aten:116298666"/>
<evidence type="ECO:0000259" key="6">
    <source>
        <dbReference type="PROSITE" id="PS50081"/>
    </source>
</evidence>
<dbReference type="PROSITE" id="PS50001">
    <property type="entry name" value="SH2"/>
    <property type="match status" value="1"/>
</dbReference>
<keyword evidence="3" id="KW-0862">Zinc</keyword>
<organism evidence="7 8">
    <name type="scientific">Actinia tenebrosa</name>
    <name type="common">Australian red waratah sea anemone</name>
    <dbReference type="NCBI Taxonomy" id="6105"/>
    <lineage>
        <taxon>Eukaryota</taxon>
        <taxon>Metazoa</taxon>
        <taxon>Cnidaria</taxon>
        <taxon>Anthozoa</taxon>
        <taxon>Hexacorallia</taxon>
        <taxon>Actiniaria</taxon>
        <taxon>Actiniidae</taxon>
        <taxon>Actinia</taxon>
    </lineage>
</organism>
<accession>A0A6P8I3C4</accession>
<feature type="domain" description="SH2" evidence="5">
    <location>
        <begin position="78"/>
        <end position="156"/>
    </location>
</feature>
<dbReference type="GO" id="GO:0005096">
    <property type="term" value="F:GTPase activator activity"/>
    <property type="evidence" value="ECO:0007669"/>
    <property type="project" value="UniProtKB-KW"/>
</dbReference>
<keyword evidence="7" id="KW-1185">Reference proteome</keyword>
<evidence type="ECO:0000259" key="5">
    <source>
        <dbReference type="PROSITE" id="PS50001"/>
    </source>
</evidence>
<dbReference type="PRINTS" id="PR00008">
    <property type="entry name" value="DAGPEDOMAIN"/>
</dbReference>
<dbReference type="GeneID" id="116298666"/>
<dbReference type="SUPFAM" id="SSF55550">
    <property type="entry name" value="SH2 domain"/>
    <property type="match status" value="1"/>
</dbReference>
<gene>
    <name evidence="8" type="primary">LOC116298666</name>
</gene>
<dbReference type="InterPro" id="IPR000980">
    <property type="entry name" value="SH2"/>
</dbReference>
<reference evidence="8" key="1">
    <citation type="submission" date="2025-08" db="UniProtKB">
        <authorList>
            <consortium name="RefSeq"/>
        </authorList>
    </citation>
    <scope>IDENTIFICATION</scope>
    <source>
        <tissue evidence="8">Tentacle</tissue>
    </source>
</reference>
<protein>
    <submittedName>
        <fullName evidence="8">Uncharacterized protein LOC116298666</fullName>
    </submittedName>
</protein>
<dbReference type="Proteomes" id="UP000515163">
    <property type="component" value="Unplaced"/>
</dbReference>
<evidence type="ECO:0000256" key="3">
    <source>
        <dbReference type="ARBA" id="ARBA00022833"/>
    </source>
</evidence>
<name>A0A6P8I3C4_ACTTE</name>
<proteinExistence type="predicted"/>
<dbReference type="OrthoDB" id="3196451at2759"/>
<keyword evidence="4" id="KW-0727">SH2 domain</keyword>
<evidence type="ECO:0000313" key="8">
    <source>
        <dbReference type="RefSeq" id="XP_031563049.1"/>
    </source>
</evidence>
<dbReference type="SMART" id="SM00109">
    <property type="entry name" value="C1"/>
    <property type="match status" value="1"/>
</dbReference>